<dbReference type="AlphaFoldDB" id="A0A918ANA3"/>
<dbReference type="RefSeq" id="WP_189223088.1">
    <property type="nucleotide sequence ID" value="NZ_BMRG01000003.1"/>
</dbReference>
<proteinExistence type="predicted"/>
<protein>
    <submittedName>
        <fullName evidence="1">Uncharacterized protein</fullName>
    </submittedName>
</protein>
<gene>
    <name evidence="1" type="ORF">GCM10010185_22020</name>
</gene>
<organism evidence="1 2">
    <name type="scientific">Saccharothrix coeruleofusca</name>
    <dbReference type="NCBI Taxonomy" id="33919"/>
    <lineage>
        <taxon>Bacteria</taxon>
        <taxon>Bacillati</taxon>
        <taxon>Actinomycetota</taxon>
        <taxon>Actinomycetes</taxon>
        <taxon>Pseudonocardiales</taxon>
        <taxon>Pseudonocardiaceae</taxon>
        <taxon>Saccharothrix</taxon>
    </lineage>
</organism>
<reference evidence="1" key="1">
    <citation type="journal article" date="2014" name="Int. J. Syst. Evol. Microbiol.">
        <title>Complete genome sequence of Corynebacterium casei LMG S-19264T (=DSM 44701T), isolated from a smear-ripened cheese.</title>
        <authorList>
            <consortium name="US DOE Joint Genome Institute (JGI-PGF)"/>
            <person name="Walter F."/>
            <person name="Albersmeier A."/>
            <person name="Kalinowski J."/>
            <person name="Ruckert C."/>
        </authorList>
    </citation>
    <scope>NUCLEOTIDE SEQUENCE</scope>
    <source>
        <strain evidence="1">JCM 3313</strain>
    </source>
</reference>
<dbReference type="EMBL" id="BMRG01000003">
    <property type="protein sequence ID" value="GGP49441.1"/>
    <property type="molecule type" value="Genomic_DNA"/>
</dbReference>
<sequence length="102" mass="11593">MDATGDGFRVVSEVGETVAMSRLLDAWDGVVGTVEDGYWLGIDEYRHDIAVRGVIERRLAESDVPAWCLERLAEIDRRFRRLLLPEPARAGVPWWEAHVRTS</sequence>
<comment type="caution">
    <text evidence="1">The sequence shown here is derived from an EMBL/GenBank/DDBJ whole genome shotgun (WGS) entry which is preliminary data.</text>
</comment>
<evidence type="ECO:0000313" key="2">
    <source>
        <dbReference type="Proteomes" id="UP000639606"/>
    </source>
</evidence>
<name>A0A918ANA3_9PSEU</name>
<dbReference type="Proteomes" id="UP000639606">
    <property type="component" value="Unassembled WGS sequence"/>
</dbReference>
<reference evidence="1" key="2">
    <citation type="submission" date="2020-09" db="EMBL/GenBank/DDBJ databases">
        <authorList>
            <person name="Sun Q."/>
            <person name="Ohkuma M."/>
        </authorList>
    </citation>
    <scope>NUCLEOTIDE SEQUENCE</scope>
    <source>
        <strain evidence="1">JCM 3313</strain>
    </source>
</reference>
<keyword evidence="2" id="KW-1185">Reference proteome</keyword>
<evidence type="ECO:0000313" key="1">
    <source>
        <dbReference type="EMBL" id="GGP49441.1"/>
    </source>
</evidence>
<accession>A0A918ANA3</accession>